<gene>
    <name evidence="20" type="ORF">CRE_19994</name>
</gene>
<dbReference type="Proteomes" id="UP000008281">
    <property type="component" value="Unassembled WGS sequence"/>
</dbReference>
<evidence type="ECO:0000256" key="10">
    <source>
        <dbReference type="ARBA" id="ARBA00023170"/>
    </source>
</evidence>
<comment type="function">
    <text evidence="13">An odorant receptor which affects chemotaxis to the volatile odorant diacetyl. Specifies AWA neuronal cell fate via the odr-7 pathway.</text>
</comment>
<evidence type="ECO:0000256" key="11">
    <source>
        <dbReference type="ARBA" id="ARBA00023180"/>
    </source>
</evidence>
<dbReference type="GO" id="GO:0060170">
    <property type="term" value="C:ciliary membrane"/>
    <property type="evidence" value="ECO:0007669"/>
    <property type="project" value="UniProtKB-SubCell"/>
</dbReference>
<dbReference type="Pfam" id="PF10326">
    <property type="entry name" value="7TM_GPCR_Str"/>
    <property type="match status" value="1"/>
</dbReference>
<keyword evidence="21" id="KW-1185">Reference proteome</keyword>
<dbReference type="GO" id="GO:0006935">
    <property type="term" value="P:chemotaxis"/>
    <property type="evidence" value="ECO:0007669"/>
    <property type="project" value="UniProtKB-KW"/>
</dbReference>
<comment type="subunit">
    <text evidence="15">Interacts with odr-4.</text>
</comment>
<dbReference type="AlphaFoldDB" id="E3NCE6"/>
<evidence type="ECO:0000256" key="13">
    <source>
        <dbReference type="ARBA" id="ARBA00054965"/>
    </source>
</evidence>
<proteinExistence type="inferred from homology"/>
<feature type="transmembrane region" description="Helical" evidence="19">
    <location>
        <begin position="12"/>
        <end position="33"/>
    </location>
</feature>
<keyword evidence="8" id="KW-0969">Cilium</keyword>
<dbReference type="PANTHER" id="PTHR22943:SF29">
    <property type="entry name" value="SEVEN TM RECEPTOR"/>
    <property type="match status" value="1"/>
</dbReference>
<keyword evidence="11" id="KW-0325">Glycoprotein</keyword>
<dbReference type="FunFam" id="1.20.1070.10:FF:000128">
    <property type="entry name" value="Seven TM Receptor"/>
    <property type="match status" value="1"/>
</dbReference>
<evidence type="ECO:0000256" key="4">
    <source>
        <dbReference type="ARBA" id="ARBA00022606"/>
    </source>
</evidence>
<evidence type="ECO:0000256" key="9">
    <source>
        <dbReference type="ARBA" id="ARBA00023136"/>
    </source>
</evidence>
<feature type="transmembrane region" description="Helical" evidence="19">
    <location>
        <begin position="89"/>
        <end position="114"/>
    </location>
</feature>
<feature type="transmembrane region" description="Helical" evidence="19">
    <location>
        <begin position="134"/>
        <end position="156"/>
    </location>
</feature>
<evidence type="ECO:0000256" key="12">
    <source>
        <dbReference type="ARBA" id="ARBA00023273"/>
    </source>
</evidence>
<evidence type="ECO:0000313" key="21">
    <source>
        <dbReference type="Proteomes" id="UP000008281"/>
    </source>
</evidence>
<evidence type="ECO:0000256" key="3">
    <source>
        <dbReference type="ARBA" id="ARBA00022500"/>
    </source>
</evidence>
<evidence type="ECO:0000256" key="15">
    <source>
        <dbReference type="ARBA" id="ARBA00064300"/>
    </source>
</evidence>
<evidence type="ECO:0000256" key="8">
    <source>
        <dbReference type="ARBA" id="ARBA00023069"/>
    </source>
</evidence>
<dbReference type="PANTHER" id="PTHR22943">
    <property type="entry name" value="7-TRANSMEMBRANE DOMAIN RECEPTOR C.ELEGANS"/>
    <property type="match status" value="1"/>
</dbReference>
<sequence length="344" mass="40189">MHAKTFERVKFVFQSISVVFSWFINFFLIYLILTKSPKKMGNYRYLMIYFCCFSIFFSSLDIIVQPNIHTYKSAFFMVMDYKNRGIPSWMAKILICTMCGCFGTTIYGIAVHFIYRLFALERQGRLRFFQEKYLILWFFLPIAGGAAWFSVCFTLFSMDPLKSEYIRQTTKEFFDLNIDDAAYAGAAFYPYDRNGTQIINMRSFYGFGLFLTVMSIPFMVVLYAGGKSYMIISALLKQGETRYAKNLQMQLYKALVAQTVIPIFLLFIPFGTIFILPIFEINCQFLSAPITFVYALYPAVDPLPILFFVDYYRMAITDIFNKIRCKSPRVGIYEEDPSRSNDRI</sequence>
<dbReference type="SUPFAM" id="SSF81321">
    <property type="entry name" value="Family A G protein-coupled receptor-like"/>
    <property type="match status" value="1"/>
</dbReference>
<reference evidence="20" key="1">
    <citation type="submission" date="2007-07" db="EMBL/GenBank/DDBJ databases">
        <title>PCAP assembly of the Caenorhabditis remanei genome.</title>
        <authorList>
            <consortium name="The Caenorhabditis remanei Sequencing Consortium"/>
            <person name="Wilson R.K."/>
        </authorList>
    </citation>
    <scope>NUCLEOTIDE SEQUENCE [LARGE SCALE GENOMIC DNA]</scope>
    <source>
        <strain evidence="20">PB4641</strain>
    </source>
</reference>
<keyword evidence="9 19" id="KW-0472">Membrane</keyword>
<dbReference type="STRING" id="31234.E3NCE6"/>
<evidence type="ECO:0000256" key="16">
    <source>
        <dbReference type="ARBA" id="ARBA00067967"/>
    </source>
</evidence>
<keyword evidence="12" id="KW-0966">Cell projection</keyword>
<evidence type="ECO:0000256" key="19">
    <source>
        <dbReference type="SAM" id="Phobius"/>
    </source>
</evidence>
<name>E3NCE6_CAERE</name>
<evidence type="ECO:0000256" key="7">
    <source>
        <dbReference type="ARBA" id="ARBA00022989"/>
    </source>
</evidence>
<evidence type="ECO:0000256" key="1">
    <source>
        <dbReference type="ARBA" id="ARBA00004272"/>
    </source>
</evidence>
<comment type="similarity">
    <text evidence="14">Belongs to the nematode receptor-like protein str family.</text>
</comment>
<keyword evidence="4" id="KW-0716">Sensory transduction</keyword>
<organism evidence="21">
    <name type="scientific">Caenorhabditis remanei</name>
    <name type="common">Caenorhabditis vulgaris</name>
    <dbReference type="NCBI Taxonomy" id="31234"/>
    <lineage>
        <taxon>Eukaryota</taxon>
        <taxon>Metazoa</taxon>
        <taxon>Ecdysozoa</taxon>
        <taxon>Nematoda</taxon>
        <taxon>Chromadorea</taxon>
        <taxon>Rhabditida</taxon>
        <taxon>Rhabditina</taxon>
        <taxon>Rhabditomorpha</taxon>
        <taxon>Rhabditoidea</taxon>
        <taxon>Rhabditidae</taxon>
        <taxon>Peloderinae</taxon>
        <taxon>Caenorhabditis</taxon>
    </lineage>
</organism>
<dbReference type="GO" id="GO:0038022">
    <property type="term" value="F:G protein-coupled olfactory receptor activity"/>
    <property type="evidence" value="ECO:0007669"/>
    <property type="project" value="TreeGrafter"/>
</dbReference>
<feature type="transmembrane region" description="Helical" evidence="19">
    <location>
        <begin position="291"/>
        <end position="312"/>
    </location>
</feature>
<keyword evidence="3" id="KW-0145">Chemotaxis</keyword>
<dbReference type="eggNOG" id="ENOG502TFRY">
    <property type="taxonomic scope" value="Eukaryota"/>
</dbReference>
<evidence type="ECO:0000313" key="20">
    <source>
        <dbReference type="EMBL" id="EFO92768.1"/>
    </source>
</evidence>
<dbReference type="HOGENOM" id="CLU_036335_2_0_1"/>
<evidence type="ECO:0000256" key="18">
    <source>
        <dbReference type="ARBA" id="ARBA00082489"/>
    </source>
</evidence>
<keyword evidence="7 19" id="KW-1133">Transmembrane helix</keyword>
<evidence type="ECO:0000256" key="2">
    <source>
        <dbReference type="ARBA" id="ARBA00022475"/>
    </source>
</evidence>
<accession>E3NCE6</accession>
<comment type="subcellular location">
    <subcellularLocation>
        <location evidence="1">Cell projection</location>
        <location evidence="1">Cilium membrane</location>
        <topology evidence="1">Multi-pass membrane protein</topology>
    </subcellularLocation>
</comment>
<dbReference type="EMBL" id="DS268596">
    <property type="protein sequence ID" value="EFO92768.1"/>
    <property type="molecule type" value="Genomic_DNA"/>
</dbReference>
<keyword evidence="6" id="KW-0552">Olfaction</keyword>
<feature type="transmembrane region" description="Helical" evidence="19">
    <location>
        <begin position="45"/>
        <end position="69"/>
    </location>
</feature>
<dbReference type="OMA" id="EIDDCAY"/>
<evidence type="ECO:0000256" key="14">
    <source>
        <dbReference type="ARBA" id="ARBA00061678"/>
    </source>
</evidence>
<dbReference type="GO" id="GO:0042048">
    <property type="term" value="P:olfactory behavior"/>
    <property type="evidence" value="ECO:0007669"/>
    <property type="project" value="TreeGrafter"/>
</dbReference>
<keyword evidence="5 19" id="KW-0812">Transmembrane</keyword>
<evidence type="ECO:0000256" key="5">
    <source>
        <dbReference type="ARBA" id="ARBA00022692"/>
    </source>
</evidence>
<evidence type="ECO:0000256" key="6">
    <source>
        <dbReference type="ARBA" id="ARBA00022725"/>
    </source>
</evidence>
<dbReference type="InParanoid" id="E3NCE6"/>
<keyword evidence="2" id="KW-1003">Cell membrane</keyword>
<evidence type="ECO:0000256" key="17">
    <source>
        <dbReference type="ARBA" id="ARBA00078653"/>
    </source>
</evidence>
<protein>
    <recommendedName>
        <fullName evidence="16">Serpentine receptor class r-10</fullName>
    </recommendedName>
    <alternativeName>
        <fullName evidence="17">Odorant response abnormal protein 10</fullName>
    </alternativeName>
    <alternativeName>
        <fullName evidence="18">Olfactory receptor 10</fullName>
    </alternativeName>
</protein>
<dbReference type="InterPro" id="IPR019428">
    <property type="entry name" value="7TM_GPCR_serpentine_rcpt_Str"/>
</dbReference>
<dbReference type="OrthoDB" id="5810662at2759"/>
<feature type="transmembrane region" description="Helical" evidence="19">
    <location>
        <begin position="204"/>
        <end position="225"/>
    </location>
</feature>
<feature type="transmembrane region" description="Helical" evidence="19">
    <location>
        <begin position="255"/>
        <end position="279"/>
    </location>
</feature>
<keyword evidence="10" id="KW-0675">Receptor</keyword>